<evidence type="ECO:0000313" key="2">
    <source>
        <dbReference type="Proteomes" id="UP000322075"/>
    </source>
</evidence>
<keyword evidence="2" id="KW-1185">Reference proteome</keyword>
<dbReference type="InterPro" id="IPR027417">
    <property type="entry name" value="P-loop_NTPase"/>
</dbReference>
<proteinExistence type="predicted"/>
<dbReference type="Gene3D" id="3.40.50.300">
    <property type="entry name" value="P-loop containing nucleotide triphosphate hydrolases"/>
    <property type="match status" value="1"/>
</dbReference>
<gene>
    <name evidence="1" type="ORF">Zuri_66</name>
</gene>
<reference evidence="1" key="1">
    <citation type="submission" date="2019-04" db="EMBL/GenBank/DDBJ databases">
        <authorList>
            <person name="Assadpour T."/>
            <person name="Ahmed J."/>
            <person name="Anderson S."/>
            <person name="Espinosa K."/>
            <person name="Gadsden T."/>
            <person name="Graham A."/>
            <person name="Hajjar W."/>
            <person name="Howard T."/>
            <person name="Lacafta O."/>
            <person name="Matney K."/>
            <person name="Matsen K."/>
            <person name="Osu J."/>
            <person name="Rupe E."/>
            <person name="Sang H."/>
            <person name="Wadi S."/>
            <person name="McNeal J."/>
            <person name="Temple L."/>
        </authorList>
    </citation>
    <scope>NUCLEOTIDE SEQUENCE [LARGE SCALE GENOMIC DNA]</scope>
</reference>
<protein>
    <submittedName>
        <fullName evidence="1">DNA primase</fullName>
    </submittedName>
</protein>
<dbReference type="Proteomes" id="UP000322075">
    <property type="component" value="Segment"/>
</dbReference>
<organism evidence="1 2">
    <name type="scientific">Pseudomonas phage Zuri</name>
    <dbReference type="NCBI Taxonomy" id="2604899"/>
    <lineage>
        <taxon>Viruses</taxon>
        <taxon>Duplodnaviria</taxon>
        <taxon>Heunggongvirae</taxon>
        <taxon>Uroviricota</taxon>
        <taxon>Caudoviricetes</taxon>
        <taxon>Schitoviridae</taxon>
        <taxon>Zurivirus</taxon>
        <taxon>Zurivirus zuri</taxon>
    </lineage>
</organism>
<dbReference type="Pfam" id="PF13479">
    <property type="entry name" value="AAA_24"/>
    <property type="match status" value="1"/>
</dbReference>
<dbReference type="SUPFAM" id="SSF52540">
    <property type="entry name" value="P-loop containing nucleoside triphosphate hydrolases"/>
    <property type="match status" value="1"/>
</dbReference>
<dbReference type="EMBL" id="MK863032">
    <property type="protein sequence ID" value="QEM41163.1"/>
    <property type="molecule type" value="Genomic_DNA"/>
</dbReference>
<accession>A0A5C1K5P3</accession>
<evidence type="ECO:0000313" key="1">
    <source>
        <dbReference type="EMBL" id="QEM41163.1"/>
    </source>
</evidence>
<name>A0A5C1K5P3_9CAUD</name>
<sequence length="253" mass="28887">MSEDAALPDDLEGSLDQLVLIVGYSTQGKSASLRNIRNQERWVYLGTESGKRLPFKNKFNRINITDPYDVIAYFDECIANKDDVDGIIIDSITFLMDMFETQYVIGAANTMQGWSNYQQFFKQVMQQKVAEFGKPVIIIAHVRDELDEKNQEMKTAVPIKGALKNNGVEAYFTTVVAAKKVPIKELEKYGSKMLVITDEERELGYKHVFQTRITKGTTGERIRSPMGMFDRAETYIDNDAQVLLDHLHEFYEG</sequence>